<dbReference type="Gene3D" id="3.30.565.10">
    <property type="entry name" value="Histidine kinase-like ATPase, C-terminal domain"/>
    <property type="match status" value="1"/>
</dbReference>
<dbReference type="GO" id="GO:0005524">
    <property type="term" value="F:ATP binding"/>
    <property type="evidence" value="ECO:0007669"/>
    <property type="project" value="UniProtKB-KW"/>
</dbReference>
<sequence>MTDKFAPLQFFKTHHDTDLKVVSETPWKVLIVDDDEQVHLLSKMVLGSYAYKGRKLKLLHANSGTEAFNKVAKMPDIALILLDVIMETSDAGLKCVQRIREELGNDVVRIILRTGQPGEVPEFDVMQHYDINDYKCKTELTKDKLFSTITGALRTYEHVAQLKQVSNELASLNTNLEHKVAERTQALQTSNEELQAAKMKIELQQNALVQAEKMASLGQLAAGVAHEINNPLGFILSNLEFLQEYRSKVQQVWQQLESAEVNSQEEYLNTLHALEEKYQLHYVFADSEDLLADIHSGVRRIQAIVKDLSVFATQGGAPKQNIDLNTQVIQPAIEKLAPQLHQQSQLINHLEDLPSLRGVPEQLTQAFYNILCNANDALGQKPGEIHVSSAIDGSDTIQITIKDNGKGIEAKNLYRIFDPFFTTKPIGAGTGLGLSIALGIIKSHAGSVNITSDVSHGTEVKISFPRMC</sequence>
<dbReference type="EC" id="2.7.13.3" evidence="2"/>
<evidence type="ECO:0000256" key="1">
    <source>
        <dbReference type="ARBA" id="ARBA00000085"/>
    </source>
</evidence>
<dbReference type="InterPro" id="IPR036890">
    <property type="entry name" value="HATPase_C_sf"/>
</dbReference>
<dbReference type="Gene3D" id="1.10.287.130">
    <property type="match status" value="1"/>
</dbReference>
<feature type="modified residue" description="4-aspartylphosphate" evidence="4">
    <location>
        <position position="83"/>
    </location>
</feature>
<dbReference type="PRINTS" id="PR00344">
    <property type="entry name" value="BCTRLSENSOR"/>
</dbReference>
<evidence type="ECO:0000256" key="3">
    <source>
        <dbReference type="ARBA" id="ARBA00022553"/>
    </source>
</evidence>
<comment type="catalytic activity">
    <reaction evidence="1">
        <text>ATP + protein L-histidine = ADP + protein N-phospho-L-histidine.</text>
        <dbReference type="EC" id="2.7.13.3"/>
    </reaction>
</comment>
<accession>A0ABV7CQG0</accession>
<feature type="coiled-coil region" evidence="5">
    <location>
        <begin position="162"/>
        <end position="214"/>
    </location>
</feature>
<dbReference type="InterPro" id="IPR001789">
    <property type="entry name" value="Sig_transdc_resp-reg_receiver"/>
</dbReference>
<feature type="domain" description="Response regulatory" evidence="7">
    <location>
        <begin position="28"/>
        <end position="157"/>
    </location>
</feature>
<keyword evidence="8" id="KW-0067">ATP-binding</keyword>
<dbReference type="Pfam" id="PF02518">
    <property type="entry name" value="HATPase_c"/>
    <property type="match status" value="1"/>
</dbReference>
<dbReference type="InterPro" id="IPR003594">
    <property type="entry name" value="HATPase_dom"/>
</dbReference>
<dbReference type="Proteomes" id="UP001595453">
    <property type="component" value="Unassembled WGS sequence"/>
</dbReference>
<dbReference type="Pfam" id="PF00512">
    <property type="entry name" value="HisKA"/>
    <property type="match status" value="1"/>
</dbReference>
<evidence type="ECO:0000256" key="4">
    <source>
        <dbReference type="PROSITE-ProRule" id="PRU00169"/>
    </source>
</evidence>
<keyword evidence="5" id="KW-0175">Coiled coil</keyword>
<comment type="caution">
    <text evidence="8">The sequence shown here is derived from an EMBL/GenBank/DDBJ whole genome shotgun (WGS) entry which is preliminary data.</text>
</comment>
<dbReference type="CDD" id="cd00082">
    <property type="entry name" value="HisKA"/>
    <property type="match status" value="1"/>
</dbReference>
<keyword evidence="9" id="KW-1185">Reference proteome</keyword>
<dbReference type="PROSITE" id="PS50109">
    <property type="entry name" value="HIS_KIN"/>
    <property type="match status" value="1"/>
</dbReference>
<proteinExistence type="predicted"/>
<dbReference type="InterPro" id="IPR011006">
    <property type="entry name" value="CheY-like_superfamily"/>
</dbReference>
<dbReference type="Gene3D" id="3.40.50.2300">
    <property type="match status" value="1"/>
</dbReference>
<dbReference type="SMART" id="SM00387">
    <property type="entry name" value="HATPase_c"/>
    <property type="match status" value="1"/>
</dbReference>
<dbReference type="InterPro" id="IPR003661">
    <property type="entry name" value="HisK_dim/P_dom"/>
</dbReference>
<dbReference type="RefSeq" id="WP_377128663.1">
    <property type="nucleotide sequence ID" value="NZ_JBHRSD010000047.1"/>
</dbReference>
<dbReference type="PANTHER" id="PTHR43065">
    <property type="entry name" value="SENSOR HISTIDINE KINASE"/>
    <property type="match status" value="1"/>
</dbReference>
<dbReference type="SUPFAM" id="SSF55874">
    <property type="entry name" value="ATPase domain of HSP90 chaperone/DNA topoisomerase II/histidine kinase"/>
    <property type="match status" value="1"/>
</dbReference>
<dbReference type="SUPFAM" id="SSF52172">
    <property type="entry name" value="CheY-like"/>
    <property type="match status" value="1"/>
</dbReference>
<evidence type="ECO:0000259" key="6">
    <source>
        <dbReference type="PROSITE" id="PS50109"/>
    </source>
</evidence>
<feature type="domain" description="Histidine kinase" evidence="6">
    <location>
        <begin position="223"/>
        <end position="468"/>
    </location>
</feature>
<dbReference type="SMART" id="SM00388">
    <property type="entry name" value="HisKA"/>
    <property type="match status" value="1"/>
</dbReference>
<evidence type="ECO:0000313" key="9">
    <source>
        <dbReference type="Proteomes" id="UP001595453"/>
    </source>
</evidence>
<dbReference type="EMBL" id="JBHRSD010000047">
    <property type="protein sequence ID" value="MFC3034762.1"/>
    <property type="molecule type" value="Genomic_DNA"/>
</dbReference>
<dbReference type="InterPro" id="IPR005467">
    <property type="entry name" value="His_kinase_dom"/>
</dbReference>
<dbReference type="PANTHER" id="PTHR43065:SF50">
    <property type="entry name" value="HISTIDINE KINASE"/>
    <property type="match status" value="1"/>
</dbReference>
<keyword evidence="8" id="KW-0547">Nucleotide-binding</keyword>
<gene>
    <name evidence="8" type="ORF">ACFOEE_19840</name>
</gene>
<dbReference type="InterPro" id="IPR036097">
    <property type="entry name" value="HisK_dim/P_sf"/>
</dbReference>
<evidence type="ECO:0000256" key="5">
    <source>
        <dbReference type="SAM" id="Coils"/>
    </source>
</evidence>
<evidence type="ECO:0000313" key="8">
    <source>
        <dbReference type="EMBL" id="MFC3034762.1"/>
    </source>
</evidence>
<dbReference type="PROSITE" id="PS50110">
    <property type="entry name" value="RESPONSE_REGULATORY"/>
    <property type="match status" value="1"/>
</dbReference>
<organism evidence="8 9">
    <name type="scientific">Pseudoalteromonas fenneropenaei</name>
    <dbReference type="NCBI Taxonomy" id="1737459"/>
    <lineage>
        <taxon>Bacteria</taxon>
        <taxon>Pseudomonadati</taxon>
        <taxon>Pseudomonadota</taxon>
        <taxon>Gammaproteobacteria</taxon>
        <taxon>Alteromonadales</taxon>
        <taxon>Pseudoalteromonadaceae</taxon>
        <taxon>Pseudoalteromonas</taxon>
    </lineage>
</organism>
<dbReference type="SUPFAM" id="SSF47384">
    <property type="entry name" value="Homodimeric domain of signal transducing histidine kinase"/>
    <property type="match status" value="1"/>
</dbReference>
<protein>
    <recommendedName>
        <fullName evidence="2">histidine kinase</fullName>
        <ecNumber evidence="2">2.7.13.3</ecNumber>
    </recommendedName>
</protein>
<name>A0ABV7CQG0_9GAMM</name>
<evidence type="ECO:0000256" key="2">
    <source>
        <dbReference type="ARBA" id="ARBA00012438"/>
    </source>
</evidence>
<dbReference type="InterPro" id="IPR004358">
    <property type="entry name" value="Sig_transdc_His_kin-like_C"/>
</dbReference>
<reference evidence="9" key="1">
    <citation type="journal article" date="2019" name="Int. J. Syst. Evol. Microbiol.">
        <title>The Global Catalogue of Microorganisms (GCM) 10K type strain sequencing project: providing services to taxonomists for standard genome sequencing and annotation.</title>
        <authorList>
            <consortium name="The Broad Institute Genomics Platform"/>
            <consortium name="The Broad Institute Genome Sequencing Center for Infectious Disease"/>
            <person name="Wu L."/>
            <person name="Ma J."/>
        </authorList>
    </citation>
    <scope>NUCLEOTIDE SEQUENCE [LARGE SCALE GENOMIC DNA]</scope>
    <source>
        <strain evidence="9">KCTC 42730</strain>
    </source>
</reference>
<evidence type="ECO:0000259" key="7">
    <source>
        <dbReference type="PROSITE" id="PS50110"/>
    </source>
</evidence>
<keyword evidence="3 4" id="KW-0597">Phosphoprotein</keyword>